<feature type="compositionally biased region" description="Low complexity" evidence="1">
    <location>
        <begin position="1"/>
        <end position="18"/>
    </location>
</feature>
<evidence type="ECO:0000256" key="1">
    <source>
        <dbReference type="SAM" id="MobiDB-lite"/>
    </source>
</evidence>
<dbReference type="EMBL" id="JBBPBN010000384">
    <property type="protein sequence ID" value="KAK8487694.1"/>
    <property type="molecule type" value="Genomic_DNA"/>
</dbReference>
<proteinExistence type="predicted"/>
<name>A0ABR2A491_9ROSI</name>
<dbReference type="Proteomes" id="UP001396334">
    <property type="component" value="Unassembled WGS sequence"/>
</dbReference>
<feature type="region of interest" description="Disordered" evidence="1">
    <location>
        <begin position="1"/>
        <end position="77"/>
    </location>
</feature>
<organism evidence="2 3">
    <name type="scientific">Hibiscus sabdariffa</name>
    <name type="common">roselle</name>
    <dbReference type="NCBI Taxonomy" id="183260"/>
    <lineage>
        <taxon>Eukaryota</taxon>
        <taxon>Viridiplantae</taxon>
        <taxon>Streptophyta</taxon>
        <taxon>Embryophyta</taxon>
        <taxon>Tracheophyta</taxon>
        <taxon>Spermatophyta</taxon>
        <taxon>Magnoliopsida</taxon>
        <taxon>eudicotyledons</taxon>
        <taxon>Gunneridae</taxon>
        <taxon>Pentapetalae</taxon>
        <taxon>rosids</taxon>
        <taxon>malvids</taxon>
        <taxon>Malvales</taxon>
        <taxon>Malvaceae</taxon>
        <taxon>Malvoideae</taxon>
        <taxon>Hibiscus</taxon>
    </lineage>
</organism>
<comment type="caution">
    <text evidence="2">The sequence shown here is derived from an EMBL/GenBank/DDBJ whole genome shotgun (WGS) entry which is preliminary data.</text>
</comment>
<protein>
    <submittedName>
        <fullName evidence="2">Uncharacterized protein</fullName>
    </submittedName>
</protein>
<sequence length="124" mass="13957">MHPPKSKTSSSIPKVVKSNSGKDGIDEMIVIRSPAVPAAENSSTDGPVTPARGRTLLDLKKRNGNKSGSKRPSEHEKNIQSFLLSDYLMKRRMIKLFNMHLQSVQQWHREIMLSSSDYTNQHLT</sequence>
<evidence type="ECO:0000313" key="2">
    <source>
        <dbReference type="EMBL" id="KAK8487694.1"/>
    </source>
</evidence>
<reference evidence="2 3" key="1">
    <citation type="journal article" date="2024" name="G3 (Bethesda)">
        <title>Genome assembly of Hibiscus sabdariffa L. provides insights into metabolisms of medicinal natural products.</title>
        <authorList>
            <person name="Kim T."/>
        </authorList>
    </citation>
    <scope>NUCLEOTIDE SEQUENCE [LARGE SCALE GENOMIC DNA]</scope>
    <source>
        <strain evidence="2">TK-2024</strain>
        <tissue evidence="2">Old leaves</tissue>
    </source>
</reference>
<keyword evidence="3" id="KW-1185">Reference proteome</keyword>
<evidence type="ECO:0000313" key="3">
    <source>
        <dbReference type="Proteomes" id="UP001396334"/>
    </source>
</evidence>
<gene>
    <name evidence="2" type="ORF">V6N11_012749</name>
</gene>
<accession>A0ABR2A491</accession>